<dbReference type="EMBL" id="ABCC02000032">
    <property type="protein sequence ID" value="EDP16085.1"/>
    <property type="molecule type" value="Genomic_DNA"/>
</dbReference>
<accession>A8RT23</accession>
<comment type="caution">
    <text evidence="1">The sequence shown here is derived from an EMBL/GenBank/DDBJ whole genome shotgun (WGS) entry which is preliminary data.</text>
</comment>
<dbReference type="Proteomes" id="UP000005396">
    <property type="component" value="Unassembled WGS sequence"/>
</dbReference>
<sequence length="35" mass="4056">MHSIGRRMGRPAFSCMFNPLFGNGFRYVLLDCYVV</sequence>
<gene>
    <name evidence="1" type="ORF">CLOBOL_03522</name>
</gene>
<evidence type="ECO:0000313" key="2">
    <source>
        <dbReference type="Proteomes" id="UP000005396"/>
    </source>
</evidence>
<reference evidence="1 2" key="2">
    <citation type="submission" date="2007-09" db="EMBL/GenBank/DDBJ databases">
        <title>Draft genome sequence of Clostridium bolteae (ATCC BAA-613).</title>
        <authorList>
            <person name="Sudarsanam P."/>
            <person name="Ley R."/>
            <person name="Guruge J."/>
            <person name="Turnbaugh P.J."/>
            <person name="Mahowald M."/>
            <person name="Liep D."/>
            <person name="Gordon J."/>
        </authorList>
    </citation>
    <scope>NUCLEOTIDE SEQUENCE [LARGE SCALE GENOMIC DNA]</scope>
    <source>
        <strain evidence="2">ATCC BAA-613 / DSM 15670 / CCUG 46953 / JCM 12243 / WAL 16351</strain>
    </source>
</reference>
<dbReference type="PaxDb" id="411902-CLOBOL_03522"/>
<dbReference type="AlphaFoldDB" id="A8RT23"/>
<protein>
    <submittedName>
        <fullName evidence="1">Uncharacterized protein</fullName>
    </submittedName>
</protein>
<proteinExistence type="predicted"/>
<dbReference type="HOGENOM" id="CLU_3364167_0_0_9"/>
<evidence type="ECO:0000313" key="1">
    <source>
        <dbReference type="EMBL" id="EDP16085.1"/>
    </source>
</evidence>
<organism evidence="1 2">
    <name type="scientific">Enterocloster bolteae (strain ATCC BAA-613 / DSM 15670 / CCUG 46953 / JCM 12243 / WAL 16351)</name>
    <name type="common">Clostridium bolteae</name>
    <dbReference type="NCBI Taxonomy" id="411902"/>
    <lineage>
        <taxon>Bacteria</taxon>
        <taxon>Bacillati</taxon>
        <taxon>Bacillota</taxon>
        <taxon>Clostridia</taxon>
        <taxon>Lachnospirales</taxon>
        <taxon>Lachnospiraceae</taxon>
        <taxon>Enterocloster</taxon>
    </lineage>
</organism>
<name>A8RT23_ENTBW</name>
<reference evidence="1 2" key="1">
    <citation type="submission" date="2007-08" db="EMBL/GenBank/DDBJ databases">
        <authorList>
            <person name="Fulton L."/>
            <person name="Clifton S."/>
            <person name="Fulton B."/>
            <person name="Xu J."/>
            <person name="Minx P."/>
            <person name="Pepin K.H."/>
            <person name="Johnson M."/>
            <person name="Thiruvilangam P."/>
            <person name="Bhonagiri V."/>
            <person name="Nash W.E."/>
            <person name="Mardis E.R."/>
            <person name="Wilson R.K."/>
        </authorList>
    </citation>
    <scope>NUCLEOTIDE SEQUENCE [LARGE SCALE GENOMIC DNA]</scope>
    <source>
        <strain evidence="2">ATCC BAA-613 / DSM 15670 / CCUG 46953 / JCM 12243 / WAL 16351</strain>
    </source>
</reference>